<reference evidence="1" key="2">
    <citation type="journal article" date="2015" name="Fish Shellfish Immunol.">
        <title>Early steps in the European eel (Anguilla anguilla)-Vibrio vulnificus interaction in the gills: Role of the RtxA13 toxin.</title>
        <authorList>
            <person name="Callol A."/>
            <person name="Pajuelo D."/>
            <person name="Ebbesson L."/>
            <person name="Teles M."/>
            <person name="MacKenzie S."/>
            <person name="Amaro C."/>
        </authorList>
    </citation>
    <scope>NUCLEOTIDE SEQUENCE</scope>
</reference>
<proteinExistence type="predicted"/>
<organism evidence="1">
    <name type="scientific">Anguilla anguilla</name>
    <name type="common">European freshwater eel</name>
    <name type="synonym">Muraena anguilla</name>
    <dbReference type="NCBI Taxonomy" id="7936"/>
    <lineage>
        <taxon>Eukaryota</taxon>
        <taxon>Metazoa</taxon>
        <taxon>Chordata</taxon>
        <taxon>Craniata</taxon>
        <taxon>Vertebrata</taxon>
        <taxon>Euteleostomi</taxon>
        <taxon>Actinopterygii</taxon>
        <taxon>Neopterygii</taxon>
        <taxon>Teleostei</taxon>
        <taxon>Anguilliformes</taxon>
        <taxon>Anguillidae</taxon>
        <taxon>Anguilla</taxon>
    </lineage>
</organism>
<sequence length="42" mass="4943">MEDFKRVQNVKGNQLKMGDLEELFGNTHTWQQFTNYLLALAL</sequence>
<protein>
    <submittedName>
        <fullName evidence="1">Uncharacterized protein</fullName>
    </submittedName>
</protein>
<reference evidence="1" key="1">
    <citation type="submission" date="2014-11" db="EMBL/GenBank/DDBJ databases">
        <authorList>
            <person name="Amaro Gonzalez C."/>
        </authorList>
    </citation>
    <scope>NUCLEOTIDE SEQUENCE</scope>
</reference>
<accession>A0A0E9PCS1</accession>
<dbReference type="EMBL" id="GBXM01106126">
    <property type="protein sequence ID" value="JAH02451.1"/>
    <property type="molecule type" value="Transcribed_RNA"/>
</dbReference>
<dbReference type="AlphaFoldDB" id="A0A0E9PCS1"/>
<evidence type="ECO:0000313" key="1">
    <source>
        <dbReference type="EMBL" id="JAH02451.1"/>
    </source>
</evidence>
<name>A0A0E9PCS1_ANGAN</name>